<organism evidence="2 3">
    <name type="scientific">Bifidobacterium apri</name>
    <dbReference type="NCBI Taxonomy" id="1769423"/>
    <lineage>
        <taxon>Bacteria</taxon>
        <taxon>Bacillati</taxon>
        <taxon>Actinomycetota</taxon>
        <taxon>Actinomycetes</taxon>
        <taxon>Bifidobacteriales</taxon>
        <taxon>Bifidobacteriaceae</taxon>
        <taxon>Bifidobacterium</taxon>
    </lineage>
</organism>
<proteinExistence type="predicted"/>
<feature type="compositionally biased region" description="Polar residues" evidence="1">
    <location>
        <begin position="20"/>
        <end position="30"/>
    </location>
</feature>
<protein>
    <submittedName>
        <fullName evidence="2">Wsc domain-containing protein 1-like protein</fullName>
    </submittedName>
</protein>
<feature type="region of interest" description="Disordered" evidence="1">
    <location>
        <begin position="1"/>
        <end position="96"/>
    </location>
</feature>
<gene>
    <name evidence="2" type="ORF">DSM100238_1800</name>
</gene>
<feature type="compositionally biased region" description="Low complexity" evidence="1">
    <location>
        <begin position="1"/>
        <end position="14"/>
    </location>
</feature>
<dbReference type="Proteomes" id="UP000440041">
    <property type="component" value="Unassembled WGS sequence"/>
</dbReference>
<dbReference type="AlphaFoldDB" id="A0A6A2V5X0"/>
<dbReference type="RefSeq" id="WP_152356313.1">
    <property type="nucleotide sequence ID" value="NZ_WBSO01000024.1"/>
</dbReference>
<evidence type="ECO:0000313" key="2">
    <source>
        <dbReference type="EMBL" id="KAB8292589.1"/>
    </source>
</evidence>
<reference evidence="2 3" key="1">
    <citation type="submission" date="2019-09" db="EMBL/GenBank/DDBJ databases">
        <title>Characterization of the phylogenetic diversity of two novel species belonging to the genus Bifidobacterium: Bifidobacterium cebidarum sp. nov. and Bifidobacterium leontopitheci sp. nov.</title>
        <authorList>
            <person name="Lugli G.A."/>
            <person name="Duranti S."/>
            <person name="Milani C."/>
            <person name="Turroni F."/>
            <person name="Ventura M."/>
        </authorList>
    </citation>
    <scope>NUCLEOTIDE SEQUENCE [LARGE SCALE GENOMIC DNA]</scope>
    <source>
        <strain evidence="2 3">DSM 100238</strain>
    </source>
</reference>
<accession>A0A6A2V5X0</accession>
<evidence type="ECO:0000256" key="1">
    <source>
        <dbReference type="SAM" id="MobiDB-lite"/>
    </source>
</evidence>
<keyword evidence="3" id="KW-1185">Reference proteome</keyword>
<sequence>MADTTDTTTTDTGTVGKDSTAVTDATGTSVADTGGMDTHTGTTHTTGAATTDTGTTATTPAATTPGTNTTETNTDTVTPTVTIDLPPPPISVKHEPRRTGLVHSNDWQKGEVWVTADRSRNLTASIPDKQNSTSVNLTDSVTGNTRTLTINELREVKTILTVSDEDKQLVNERK</sequence>
<name>A0A6A2V5X0_9BIFI</name>
<comment type="caution">
    <text evidence="2">The sequence shown here is derived from an EMBL/GenBank/DDBJ whole genome shotgun (WGS) entry which is preliminary data.</text>
</comment>
<dbReference type="EMBL" id="WBSO01000024">
    <property type="protein sequence ID" value="KAB8292589.1"/>
    <property type="molecule type" value="Genomic_DNA"/>
</dbReference>
<feature type="compositionally biased region" description="Low complexity" evidence="1">
    <location>
        <begin position="31"/>
        <end position="82"/>
    </location>
</feature>
<evidence type="ECO:0000313" key="3">
    <source>
        <dbReference type="Proteomes" id="UP000440041"/>
    </source>
</evidence>